<keyword evidence="5" id="KW-1185">Reference proteome</keyword>
<dbReference type="PROSITE" id="PS50048">
    <property type="entry name" value="ZN2_CY6_FUNGAL_2"/>
    <property type="match status" value="1"/>
</dbReference>
<comment type="caution">
    <text evidence="4">The sequence shown here is derived from an EMBL/GenBank/DDBJ whole genome shotgun (WGS) entry which is preliminary data.</text>
</comment>
<dbReference type="AlphaFoldDB" id="A0AAN6NXM8"/>
<dbReference type="SUPFAM" id="SSF57701">
    <property type="entry name" value="Zn2/Cys6 DNA-binding domain"/>
    <property type="match status" value="1"/>
</dbReference>
<feature type="region of interest" description="Disordered" evidence="2">
    <location>
        <begin position="570"/>
        <end position="591"/>
    </location>
</feature>
<dbReference type="PANTHER" id="PTHR47657:SF7">
    <property type="entry name" value="STEROL REGULATORY ELEMENT-BINDING PROTEIN ECM22"/>
    <property type="match status" value="1"/>
</dbReference>
<feature type="compositionally biased region" description="Low complexity" evidence="2">
    <location>
        <begin position="463"/>
        <end position="484"/>
    </location>
</feature>
<accession>A0AAN6NXM8</accession>
<proteinExistence type="predicted"/>
<protein>
    <recommendedName>
        <fullName evidence="3">Zn(2)-C6 fungal-type domain-containing protein</fullName>
    </recommendedName>
</protein>
<dbReference type="InterPro" id="IPR001138">
    <property type="entry name" value="Zn2Cys6_DnaBD"/>
</dbReference>
<dbReference type="EMBL" id="MU859099">
    <property type="protein sequence ID" value="KAK3953806.1"/>
    <property type="molecule type" value="Genomic_DNA"/>
</dbReference>
<dbReference type="PRINTS" id="PR00755">
    <property type="entry name" value="AFLATOXINBRP"/>
</dbReference>
<feature type="region of interest" description="Disordered" evidence="2">
    <location>
        <begin position="347"/>
        <end position="394"/>
    </location>
</feature>
<organism evidence="4 5">
    <name type="scientific">Pseudoneurospora amorphoporcata</name>
    <dbReference type="NCBI Taxonomy" id="241081"/>
    <lineage>
        <taxon>Eukaryota</taxon>
        <taxon>Fungi</taxon>
        <taxon>Dikarya</taxon>
        <taxon>Ascomycota</taxon>
        <taxon>Pezizomycotina</taxon>
        <taxon>Sordariomycetes</taxon>
        <taxon>Sordariomycetidae</taxon>
        <taxon>Sordariales</taxon>
        <taxon>Sordariaceae</taxon>
        <taxon>Pseudoneurospora</taxon>
    </lineage>
</organism>
<dbReference type="PROSITE" id="PS00463">
    <property type="entry name" value="ZN2_CY6_FUNGAL_1"/>
    <property type="match status" value="1"/>
</dbReference>
<dbReference type="GO" id="GO:0000981">
    <property type="term" value="F:DNA-binding transcription factor activity, RNA polymerase II-specific"/>
    <property type="evidence" value="ECO:0007669"/>
    <property type="project" value="InterPro"/>
</dbReference>
<dbReference type="Pfam" id="PF00172">
    <property type="entry name" value="Zn_clus"/>
    <property type="match status" value="1"/>
</dbReference>
<feature type="compositionally biased region" description="Low complexity" evidence="2">
    <location>
        <begin position="350"/>
        <end position="365"/>
    </location>
</feature>
<dbReference type="GO" id="GO:0008270">
    <property type="term" value="F:zinc ion binding"/>
    <property type="evidence" value="ECO:0007669"/>
    <property type="project" value="InterPro"/>
</dbReference>
<dbReference type="Proteomes" id="UP001303222">
    <property type="component" value="Unassembled WGS sequence"/>
</dbReference>
<name>A0AAN6NXM8_9PEZI</name>
<dbReference type="PANTHER" id="PTHR47657">
    <property type="entry name" value="STEROL REGULATORY ELEMENT-BINDING PROTEIN ECM22"/>
    <property type="match status" value="1"/>
</dbReference>
<dbReference type="InterPro" id="IPR036864">
    <property type="entry name" value="Zn2-C6_fun-type_DNA-bd_sf"/>
</dbReference>
<dbReference type="InterPro" id="IPR052400">
    <property type="entry name" value="Zn2-C6_fungal_TF"/>
</dbReference>
<reference evidence="4" key="1">
    <citation type="journal article" date="2023" name="Mol. Phylogenet. Evol.">
        <title>Genome-scale phylogeny and comparative genomics of the fungal order Sordariales.</title>
        <authorList>
            <person name="Hensen N."/>
            <person name="Bonometti L."/>
            <person name="Westerberg I."/>
            <person name="Brannstrom I.O."/>
            <person name="Guillou S."/>
            <person name="Cros-Aarteil S."/>
            <person name="Calhoun S."/>
            <person name="Haridas S."/>
            <person name="Kuo A."/>
            <person name="Mondo S."/>
            <person name="Pangilinan J."/>
            <person name="Riley R."/>
            <person name="LaButti K."/>
            <person name="Andreopoulos B."/>
            <person name="Lipzen A."/>
            <person name="Chen C."/>
            <person name="Yan M."/>
            <person name="Daum C."/>
            <person name="Ng V."/>
            <person name="Clum A."/>
            <person name="Steindorff A."/>
            <person name="Ohm R.A."/>
            <person name="Martin F."/>
            <person name="Silar P."/>
            <person name="Natvig D.O."/>
            <person name="Lalanne C."/>
            <person name="Gautier V."/>
            <person name="Ament-Velasquez S.L."/>
            <person name="Kruys A."/>
            <person name="Hutchinson M.I."/>
            <person name="Powell A.J."/>
            <person name="Barry K."/>
            <person name="Miller A.N."/>
            <person name="Grigoriev I.V."/>
            <person name="Debuchy R."/>
            <person name="Gladieux P."/>
            <person name="Hiltunen Thoren M."/>
            <person name="Johannesson H."/>
        </authorList>
    </citation>
    <scope>NUCLEOTIDE SEQUENCE</scope>
    <source>
        <strain evidence="4">CBS 626.80</strain>
    </source>
</reference>
<feature type="region of interest" description="Disordered" evidence="2">
    <location>
        <begin position="79"/>
        <end position="107"/>
    </location>
</feature>
<evidence type="ECO:0000313" key="4">
    <source>
        <dbReference type="EMBL" id="KAK3953806.1"/>
    </source>
</evidence>
<feature type="domain" description="Zn(2)-C6 fungal-type" evidence="3">
    <location>
        <begin position="41"/>
        <end position="71"/>
    </location>
</feature>
<feature type="compositionally biased region" description="Pro residues" evidence="2">
    <location>
        <begin position="79"/>
        <end position="97"/>
    </location>
</feature>
<evidence type="ECO:0000256" key="2">
    <source>
        <dbReference type="SAM" id="MobiDB-lite"/>
    </source>
</evidence>
<dbReference type="SMART" id="SM00066">
    <property type="entry name" value="GAL4"/>
    <property type="match status" value="1"/>
</dbReference>
<evidence type="ECO:0000259" key="3">
    <source>
        <dbReference type="PROSITE" id="PS50048"/>
    </source>
</evidence>
<dbReference type="CDD" id="cd00067">
    <property type="entry name" value="GAL4"/>
    <property type="match status" value="1"/>
</dbReference>
<evidence type="ECO:0000313" key="5">
    <source>
        <dbReference type="Proteomes" id="UP001303222"/>
    </source>
</evidence>
<evidence type="ECO:0000256" key="1">
    <source>
        <dbReference type="ARBA" id="ARBA00023242"/>
    </source>
</evidence>
<keyword evidence="1" id="KW-0539">Nucleus</keyword>
<gene>
    <name evidence="4" type="ORF">QBC32DRAFT_337879</name>
</gene>
<feature type="region of interest" description="Disordered" evidence="2">
    <location>
        <begin position="463"/>
        <end position="486"/>
    </location>
</feature>
<dbReference type="Gene3D" id="4.10.240.10">
    <property type="entry name" value="Zn(2)-C6 fungal-type DNA-binding domain"/>
    <property type="match status" value="1"/>
</dbReference>
<reference evidence="4" key="2">
    <citation type="submission" date="2023-06" db="EMBL/GenBank/DDBJ databases">
        <authorList>
            <consortium name="Lawrence Berkeley National Laboratory"/>
            <person name="Mondo S.J."/>
            <person name="Hensen N."/>
            <person name="Bonometti L."/>
            <person name="Westerberg I."/>
            <person name="Brannstrom I.O."/>
            <person name="Guillou S."/>
            <person name="Cros-Aarteil S."/>
            <person name="Calhoun S."/>
            <person name="Haridas S."/>
            <person name="Kuo A."/>
            <person name="Pangilinan J."/>
            <person name="Riley R."/>
            <person name="Labutti K."/>
            <person name="Andreopoulos B."/>
            <person name="Lipzen A."/>
            <person name="Chen C."/>
            <person name="Yanf M."/>
            <person name="Daum C."/>
            <person name="Ng V."/>
            <person name="Clum A."/>
            <person name="Steindorff A."/>
            <person name="Ohm R."/>
            <person name="Martin F."/>
            <person name="Silar P."/>
            <person name="Natvig D."/>
            <person name="Lalanne C."/>
            <person name="Gautier V."/>
            <person name="Ament-Velasquez S.L."/>
            <person name="Kruys A."/>
            <person name="Hutchinson M.I."/>
            <person name="Powell A.J."/>
            <person name="Barry K."/>
            <person name="Miller A.N."/>
            <person name="Grigoriev I.V."/>
            <person name="Debuchy R."/>
            <person name="Gladieux P."/>
            <person name="Thoren M.H."/>
            <person name="Johannesson H."/>
        </authorList>
    </citation>
    <scope>NUCLEOTIDE SEQUENCE</scope>
    <source>
        <strain evidence="4">CBS 626.80</strain>
    </source>
</reference>
<sequence length="591" mass="64480">MRLHLNADDDLQSWFTYMAKMTDLPSAIGPIRRAHRKSRTGCAACKARKIKCDEHHPSCINCISHGLQCPFLSMKANLPPRPSRPSPVSPSSPPSIPINPNYHPNPDIENMNPIAETDDDGPLPTLHLLFLHNFTSSTYLTLTTDPTVANFWRTSVVNLAFSLSSSSPSSSYLLRVLLSVSALHLAFQQSCPQKRDFYTAQAILLHQKATREAMRRMLPVIERGEDELGLYLFANLTIYVALASPRGRRADGRVYVLEEDERRRHGDREGRGNNGLLHPEGVGFVGSEAGIGMGTGGACGGLGFPDWAFLVNGPKSLSNNFILHNEKHRAFLRPFLAYGGRRWKEARGESSSSSSCSSSAALSLSNGGTPTEPEGSGNAHGIDIPKPPGPLSHLRELISRDMDDTNPHLQTYLFAIDELELSLTHLTSSSPTSMSPSTFVTNTTITTSPSLAPCAAEGLTLISSHTTSPSNDSPDPTSSPNMNTQGQGGDVLDAMLWLWAVSDSLVPLLKIPTQEAVAIFAHFGILLKHHERQWWLQGWGDHLILRAKDILDEEHQRWISWPLEVLSDSSMSCQSGHGGRRKEGGGGVGQG</sequence>